<dbReference type="PANTHER" id="PTHR37898:SF1">
    <property type="entry name" value="OS05G0540200 PROTEIN"/>
    <property type="match status" value="1"/>
</dbReference>
<gene>
    <name evidence="1" type="ORF">SDJN03_16599</name>
</gene>
<evidence type="ECO:0008006" key="3">
    <source>
        <dbReference type="Google" id="ProtNLM"/>
    </source>
</evidence>
<dbReference type="AlphaFoldDB" id="A0AAV6MVJ9"/>
<name>A0AAV6MVJ9_9ROSI</name>
<feature type="non-terminal residue" evidence="1">
    <location>
        <position position="1"/>
    </location>
</feature>
<sequence>MASYLYLWRKYAGYVYTKWERTILWDMIDPYRPPKSFAPLVTVQYILALPSPSNSTRKESMFLAIWESGKRAMWFNGEVLGRSPWVSSTFNETKVLEVKAQALAILLLVHTGNMVC</sequence>
<dbReference type="PANTHER" id="PTHR37898">
    <property type="entry name" value="OS05G0540200 PROTEIN"/>
    <property type="match status" value="1"/>
</dbReference>
<accession>A0AAV6MVJ9</accession>
<comment type="caution">
    <text evidence="1">The sequence shown here is derived from an EMBL/GenBank/DDBJ whole genome shotgun (WGS) entry which is preliminary data.</text>
</comment>
<dbReference type="EMBL" id="JAGKQH010000011">
    <property type="protein sequence ID" value="KAG6588034.1"/>
    <property type="molecule type" value="Genomic_DNA"/>
</dbReference>
<organism evidence="1 2">
    <name type="scientific">Cucurbita argyrosperma subsp. sororia</name>
    <dbReference type="NCBI Taxonomy" id="37648"/>
    <lineage>
        <taxon>Eukaryota</taxon>
        <taxon>Viridiplantae</taxon>
        <taxon>Streptophyta</taxon>
        <taxon>Embryophyta</taxon>
        <taxon>Tracheophyta</taxon>
        <taxon>Spermatophyta</taxon>
        <taxon>Magnoliopsida</taxon>
        <taxon>eudicotyledons</taxon>
        <taxon>Gunneridae</taxon>
        <taxon>Pentapetalae</taxon>
        <taxon>rosids</taxon>
        <taxon>fabids</taxon>
        <taxon>Cucurbitales</taxon>
        <taxon>Cucurbitaceae</taxon>
        <taxon>Cucurbiteae</taxon>
        <taxon>Cucurbita</taxon>
    </lineage>
</organism>
<protein>
    <recommendedName>
        <fullName evidence="3">Beta-galactosidase</fullName>
    </recommendedName>
</protein>
<reference evidence="1 2" key="1">
    <citation type="journal article" date="2021" name="Hortic Res">
        <title>The domestication of Cucurbita argyrosperma as revealed by the genome of its wild relative.</title>
        <authorList>
            <person name="Barrera-Redondo J."/>
            <person name="Sanchez-de la Vega G."/>
            <person name="Aguirre-Liguori J.A."/>
            <person name="Castellanos-Morales G."/>
            <person name="Gutierrez-Guerrero Y.T."/>
            <person name="Aguirre-Dugua X."/>
            <person name="Aguirre-Planter E."/>
            <person name="Tenaillon M.I."/>
            <person name="Lira-Saade R."/>
            <person name="Eguiarte L.E."/>
        </authorList>
    </citation>
    <scope>NUCLEOTIDE SEQUENCE [LARGE SCALE GENOMIC DNA]</scope>
    <source>
        <strain evidence="1">JBR-2021</strain>
    </source>
</reference>
<dbReference type="InterPro" id="IPR037759">
    <property type="entry name" value="At4g29660-like"/>
</dbReference>
<proteinExistence type="predicted"/>
<dbReference type="Proteomes" id="UP000685013">
    <property type="component" value="Chromosome 11"/>
</dbReference>
<keyword evidence="2" id="KW-1185">Reference proteome</keyword>
<evidence type="ECO:0000313" key="1">
    <source>
        <dbReference type="EMBL" id="KAG6588034.1"/>
    </source>
</evidence>
<evidence type="ECO:0000313" key="2">
    <source>
        <dbReference type="Proteomes" id="UP000685013"/>
    </source>
</evidence>